<keyword evidence="15" id="KW-1185">Reference proteome</keyword>
<organism evidence="14 15">
    <name type="scientific">Zootermopsis nevadensis</name>
    <name type="common">Dampwood termite</name>
    <dbReference type="NCBI Taxonomy" id="136037"/>
    <lineage>
        <taxon>Eukaryota</taxon>
        <taxon>Metazoa</taxon>
        <taxon>Ecdysozoa</taxon>
        <taxon>Arthropoda</taxon>
        <taxon>Hexapoda</taxon>
        <taxon>Insecta</taxon>
        <taxon>Pterygota</taxon>
        <taxon>Neoptera</taxon>
        <taxon>Polyneoptera</taxon>
        <taxon>Dictyoptera</taxon>
        <taxon>Blattodea</taxon>
        <taxon>Blattoidea</taxon>
        <taxon>Termitoidae</taxon>
        <taxon>Termopsidae</taxon>
        <taxon>Zootermopsis</taxon>
    </lineage>
</organism>
<evidence type="ECO:0000256" key="6">
    <source>
        <dbReference type="ARBA" id="ARBA00022964"/>
    </source>
</evidence>
<dbReference type="OMA" id="NMYSAGL"/>
<dbReference type="Gene3D" id="6.10.140.2220">
    <property type="match status" value="1"/>
</dbReference>
<comment type="cofactor">
    <cofactor evidence="1">
        <name>L-ascorbate</name>
        <dbReference type="ChEBI" id="CHEBI:38290"/>
    </cofactor>
</comment>
<reference evidence="14 15" key="1">
    <citation type="journal article" date="2014" name="Nat. Commun.">
        <title>Molecular traces of alternative social organization in a termite genome.</title>
        <authorList>
            <person name="Terrapon N."/>
            <person name="Li C."/>
            <person name="Robertson H.M."/>
            <person name="Ji L."/>
            <person name="Meng X."/>
            <person name="Booth W."/>
            <person name="Chen Z."/>
            <person name="Childers C.P."/>
            <person name="Glastad K.M."/>
            <person name="Gokhale K."/>
            <person name="Gowin J."/>
            <person name="Gronenberg W."/>
            <person name="Hermansen R.A."/>
            <person name="Hu H."/>
            <person name="Hunt B.G."/>
            <person name="Huylmans A.K."/>
            <person name="Khalil S.M."/>
            <person name="Mitchell R.D."/>
            <person name="Munoz-Torres M.C."/>
            <person name="Mustard J.A."/>
            <person name="Pan H."/>
            <person name="Reese J.T."/>
            <person name="Scharf M.E."/>
            <person name="Sun F."/>
            <person name="Vogel H."/>
            <person name="Xiao J."/>
            <person name="Yang W."/>
            <person name="Yang Z."/>
            <person name="Yang Z."/>
            <person name="Zhou J."/>
            <person name="Zhu J."/>
            <person name="Brent C.S."/>
            <person name="Elsik C.G."/>
            <person name="Goodisman M.A."/>
            <person name="Liberles D.A."/>
            <person name="Roe R.M."/>
            <person name="Vargo E.L."/>
            <person name="Vilcinskas A."/>
            <person name="Wang J."/>
            <person name="Bornberg-Bauer E."/>
            <person name="Korb J."/>
            <person name="Zhang G."/>
            <person name="Liebig J."/>
        </authorList>
    </citation>
    <scope>NUCLEOTIDE SEQUENCE [LARGE SCALE GENOMIC DNA]</scope>
    <source>
        <tissue evidence="14">Whole organism</tissue>
    </source>
</reference>
<dbReference type="EC" id="1.14.11.29" evidence="9"/>
<dbReference type="Gene3D" id="2.60.120.620">
    <property type="entry name" value="q2cbj1_9rhob like domain"/>
    <property type="match status" value="1"/>
</dbReference>
<dbReference type="STRING" id="136037.A0A067QFT3"/>
<dbReference type="PANTHER" id="PTHR12907:SF26">
    <property type="entry name" value="HIF PROLYL HYDROXYLASE, ISOFORM C"/>
    <property type="match status" value="1"/>
</dbReference>
<feature type="domain" description="MYND-type" evidence="12">
    <location>
        <begin position="10"/>
        <end position="47"/>
    </location>
</feature>
<dbReference type="Proteomes" id="UP000027135">
    <property type="component" value="Unassembled WGS sequence"/>
</dbReference>
<feature type="domain" description="Fe2OG dioxygenase" evidence="13">
    <location>
        <begin position="312"/>
        <end position="411"/>
    </location>
</feature>
<dbReference type="InterPro" id="IPR006620">
    <property type="entry name" value="Pro_4_hyd_alph"/>
</dbReference>
<dbReference type="PROSITE" id="PS50865">
    <property type="entry name" value="ZF_MYND_2"/>
    <property type="match status" value="1"/>
</dbReference>
<dbReference type="InterPro" id="IPR005123">
    <property type="entry name" value="Oxoglu/Fe-dep_dioxygenase_dom"/>
</dbReference>
<dbReference type="EMBL" id="KK853567">
    <property type="protein sequence ID" value="KDR06662.1"/>
    <property type="molecule type" value="Genomic_DNA"/>
</dbReference>
<accession>A0A067QFT3</accession>
<evidence type="ECO:0000256" key="3">
    <source>
        <dbReference type="ARBA" id="ARBA00022771"/>
    </source>
</evidence>
<evidence type="ECO:0000256" key="5">
    <source>
        <dbReference type="ARBA" id="ARBA00022896"/>
    </source>
</evidence>
<dbReference type="SUPFAM" id="SSF144232">
    <property type="entry name" value="HIT/MYND zinc finger-like"/>
    <property type="match status" value="1"/>
</dbReference>
<evidence type="ECO:0000259" key="13">
    <source>
        <dbReference type="PROSITE" id="PS51471"/>
    </source>
</evidence>
<keyword evidence="8" id="KW-0408">Iron</keyword>
<dbReference type="GO" id="GO:0160082">
    <property type="term" value="F:hypoxia-inducible factor-proline dioxygenase activity"/>
    <property type="evidence" value="ECO:0007669"/>
    <property type="project" value="UniProtKB-EC"/>
</dbReference>
<name>A0A067QFT3_ZOONE</name>
<keyword evidence="3 11" id="KW-0863">Zinc-finger</keyword>
<evidence type="ECO:0000256" key="4">
    <source>
        <dbReference type="ARBA" id="ARBA00022833"/>
    </source>
</evidence>
<dbReference type="GO" id="GO:0071456">
    <property type="term" value="P:cellular response to hypoxia"/>
    <property type="evidence" value="ECO:0007669"/>
    <property type="project" value="TreeGrafter"/>
</dbReference>
<dbReference type="InParanoid" id="A0A067QFT3"/>
<sequence length="411" mass="46361">MNSADCRVACEVCGVTDRVLVCSRCKCVYYCSKAHQALHFKKHKTFCIKHRVDKKRERDYKSSVDSKIVSVIESKNEGIVTKNARNSKRELQVSDITDTAEVDRSEGAVAGNISPITYEGSSESEILNAVTEILSPTLDFVTSLSDDSLDKNIAPLNDMPSQEREIVNAPVKTNGFRAFPEISLVDVNPLPPFLHRQNRDKQLEEVCINVIRDMDTYGVCVVDNFLGPDMGMAVLDEVTSMYNKGVFKDGQLVSNRARNDLKTIRGDQIAWLDGKESSCKNIGFLISQVDNIIVRANNMSGNGKMGDYAITGRTKAMVACYPGSGSHYVKHVDNPNRDGRCITAIYYLNKNWNVREHGGLLRIFPEGWSDKVADIEPLFDRILFFWSDRRNPHEVQPAHQTRYVHMFMFFI</sequence>
<evidence type="ECO:0000256" key="2">
    <source>
        <dbReference type="ARBA" id="ARBA00022723"/>
    </source>
</evidence>
<dbReference type="PANTHER" id="PTHR12907">
    <property type="entry name" value="EGL NINE HOMOLOG-RELATED"/>
    <property type="match status" value="1"/>
</dbReference>
<protein>
    <recommendedName>
        <fullName evidence="9">hypoxia-inducible factor-proline dioxygenase</fullName>
        <ecNumber evidence="9">1.14.11.29</ecNumber>
    </recommendedName>
</protein>
<dbReference type="InterPro" id="IPR044862">
    <property type="entry name" value="Pro_4_hyd_alph_FE2OG_OXY"/>
</dbReference>
<evidence type="ECO:0000256" key="1">
    <source>
        <dbReference type="ARBA" id="ARBA00001961"/>
    </source>
</evidence>
<evidence type="ECO:0000256" key="9">
    <source>
        <dbReference type="ARBA" id="ARBA00039004"/>
    </source>
</evidence>
<evidence type="ECO:0000256" key="8">
    <source>
        <dbReference type="ARBA" id="ARBA00023004"/>
    </source>
</evidence>
<gene>
    <name evidence="14" type="ORF">L798_03933</name>
</gene>
<evidence type="ECO:0000256" key="10">
    <source>
        <dbReference type="ARBA" id="ARBA00049134"/>
    </source>
</evidence>
<keyword evidence="2" id="KW-0479">Metal-binding</keyword>
<keyword evidence="4" id="KW-0862">Zinc</keyword>
<dbReference type="GO" id="GO:0008270">
    <property type="term" value="F:zinc ion binding"/>
    <property type="evidence" value="ECO:0007669"/>
    <property type="project" value="UniProtKB-KW"/>
</dbReference>
<dbReference type="Pfam" id="PF13640">
    <property type="entry name" value="2OG-FeII_Oxy_3"/>
    <property type="match status" value="1"/>
</dbReference>
<comment type="catalytic activity">
    <reaction evidence="10">
        <text>L-prolyl-[hypoxia-inducible factor alpha subunit] + 2-oxoglutarate + O2 = trans-4-hydroxy-L-prolyl-[hypoxia-inducible factor alpha subunit] + succinate + CO2</text>
        <dbReference type="Rhea" id="RHEA:48400"/>
        <dbReference type="Rhea" id="RHEA-COMP:12093"/>
        <dbReference type="Rhea" id="RHEA-COMP:12094"/>
        <dbReference type="ChEBI" id="CHEBI:15379"/>
        <dbReference type="ChEBI" id="CHEBI:16526"/>
        <dbReference type="ChEBI" id="CHEBI:16810"/>
        <dbReference type="ChEBI" id="CHEBI:30031"/>
        <dbReference type="ChEBI" id="CHEBI:50342"/>
        <dbReference type="ChEBI" id="CHEBI:61965"/>
        <dbReference type="EC" id="1.14.11.29"/>
    </reaction>
</comment>
<dbReference type="GO" id="GO:0008198">
    <property type="term" value="F:ferrous iron binding"/>
    <property type="evidence" value="ECO:0007669"/>
    <property type="project" value="TreeGrafter"/>
</dbReference>
<evidence type="ECO:0000256" key="11">
    <source>
        <dbReference type="PROSITE-ProRule" id="PRU00134"/>
    </source>
</evidence>
<dbReference type="FunCoup" id="A0A067QFT3">
    <property type="interactions" value="1142"/>
</dbReference>
<dbReference type="InterPro" id="IPR002893">
    <property type="entry name" value="Znf_MYND"/>
</dbReference>
<keyword evidence="6" id="KW-0223">Dioxygenase</keyword>
<evidence type="ECO:0000313" key="15">
    <source>
        <dbReference type="Proteomes" id="UP000027135"/>
    </source>
</evidence>
<dbReference type="InterPro" id="IPR051559">
    <property type="entry name" value="HIF_prolyl_hydroxylases"/>
</dbReference>
<keyword evidence="5" id="KW-0847">Vitamin C</keyword>
<keyword evidence="7" id="KW-0560">Oxidoreductase</keyword>
<dbReference type="PROSITE" id="PS51471">
    <property type="entry name" value="FE2OG_OXY"/>
    <property type="match status" value="1"/>
</dbReference>
<dbReference type="AlphaFoldDB" id="A0A067QFT3"/>
<dbReference type="GO" id="GO:0031418">
    <property type="term" value="F:L-ascorbic acid binding"/>
    <property type="evidence" value="ECO:0007669"/>
    <property type="project" value="UniProtKB-KW"/>
</dbReference>
<evidence type="ECO:0000256" key="7">
    <source>
        <dbReference type="ARBA" id="ARBA00023002"/>
    </source>
</evidence>
<dbReference type="Pfam" id="PF01753">
    <property type="entry name" value="zf-MYND"/>
    <property type="match status" value="1"/>
</dbReference>
<dbReference type="eggNOG" id="KOG3710">
    <property type="taxonomic scope" value="Eukaryota"/>
</dbReference>
<dbReference type="SMART" id="SM00702">
    <property type="entry name" value="P4Hc"/>
    <property type="match status" value="1"/>
</dbReference>
<evidence type="ECO:0000313" key="14">
    <source>
        <dbReference type="EMBL" id="KDR06662.1"/>
    </source>
</evidence>
<evidence type="ECO:0000259" key="12">
    <source>
        <dbReference type="PROSITE" id="PS50865"/>
    </source>
</evidence>
<proteinExistence type="predicted"/>